<keyword evidence="3" id="KW-1185">Reference proteome</keyword>
<dbReference type="InParanoid" id="A0A078AWL8"/>
<sequence>MGMTDYKPACWKACAPALLCLLHFMKLLCKETPGGNRLSCISFAGMQKLLAQAFDHRPMRRFITRSTANLQPQVWQDEVSAFMHGKGKPEAFYVEGL</sequence>
<gene>
    <name evidence="2" type="primary">Contig5290.g5669</name>
    <name evidence="2" type="ORF">STYLEM_15649</name>
</gene>
<proteinExistence type="predicted"/>
<dbReference type="Proteomes" id="UP000039865">
    <property type="component" value="Unassembled WGS sequence"/>
</dbReference>
<feature type="chain" id="PRO_5001729702" evidence="1">
    <location>
        <begin position="30"/>
        <end position="97"/>
    </location>
</feature>
<name>A0A078AWL8_STYLE</name>
<dbReference type="AlphaFoldDB" id="A0A078AWL8"/>
<accession>A0A078AWL8</accession>
<evidence type="ECO:0000313" key="3">
    <source>
        <dbReference type="Proteomes" id="UP000039865"/>
    </source>
</evidence>
<reference evidence="2 3" key="1">
    <citation type="submission" date="2014-06" db="EMBL/GenBank/DDBJ databases">
        <authorList>
            <person name="Swart Estienne"/>
        </authorList>
    </citation>
    <scope>NUCLEOTIDE SEQUENCE [LARGE SCALE GENOMIC DNA]</scope>
    <source>
        <strain evidence="2 3">130c</strain>
    </source>
</reference>
<evidence type="ECO:0000313" key="2">
    <source>
        <dbReference type="EMBL" id="CDW86554.1"/>
    </source>
</evidence>
<organism evidence="2 3">
    <name type="scientific">Stylonychia lemnae</name>
    <name type="common">Ciliate</name>
    <dbReference type="NCBI Taxonomy" id="5949"/>
    <lineage>
        <taxon>Eukaryota</taxon>
        <taxon>Sar</taxon>
        <taxon>Alveolata</taxon>
        <taxon>Ciliophora</taxon>
        <taxon>Intramacronucleata</taxon>
        <taxon>Spirotrichea</taxon>
        <taxon>Stichotrichia</taxon>
        <taxon>Sporadotrichida</taxon>
        <taxon>Oxytrichidae</taxon>
        <taxon>Stylonychinae</taxon>
        <taxon>Stylonychia</taxon>
    </lineage>
</organism>
<feature type="signal peptide" evidence="1">
    <location>
        <begin position="1"/>
        <end position="29"/>
    </location>
</feature>
<protein>
    <submittedName>
        <fullName evidence="2">Uncharacterized protein</fullName>
    </submittedName>
</protein>
<dbReference type="EMBL" id="CCKQ01014763">
    <property type="protein sequence ID" value="CDW86554.1"/>
    <property type="molecule type" value="Genomic_DNA"/>
</dbReference>
<keyword evidence="1" id="KW-0732">Signal</keyword>
<evidence type="ECO:0000256" key="1">
    <source>
        <dbReference type="SAM" id="SignalP"/>
    </source>
</evidence>